<dbReference type="GeneID" id="18764305"/>
<dbReference type="EMBL" id="JH921449">
    <property type="protein sequence ID" value="EKD13652.1"/>
    <property type="molecule type" value="Genomic_DNA"/>
</dbReference>
<evidence type="ECO:0000259" key="4">
    <source>
        <dbReference type="Pfam" id="PF08241"/>
    </source>
</evidence>
<evidence type="ECO:0000313" key="5">
    <source>
        <dbReference type="EMBL" id="EKD13652.1"/>
    </source>
</evidence>
<accession>K1WMW8</accession>
<dbReference type="PANTHER" id="PTHR44942:SF4">
    <property type="entry name" value="METHYLTRANSFERASE TYPE 11 DOMAIN-CONTAINING PROTEIN"/>
    <property type="match status" value="1"/>
</dbReference>
<dbReference type="Proteomes" id="UP000006753">
    <property type="component" value="Unassembled WGS sequence"/>
</dbReference>
<protein>
    <submittedName>
        <fullName evidence="5">Methyltransferase domain-containing protein</fullName>
    </submittedName>
</protein>
<reference evidence="5 6" key="1">
    <citation type="journal article" date="2012" name="BMC Genomics">
        <title>Sequencing the genome of Marssonina brunnea reveals fungus-poplar co-evolution.</title>
        <authorList>
            <person name="Zhu S."/>
            <person name="Cao Y.-Z."/>
            <person name="Jiang C."/>
            <person name="Tan B.-Y."/>
            <person name="Wang Z."/>
            <person name="Feng S."/>
            <person name="Zhang L."/>
            <person name="Su X.-H."/>
            <person name="Brejova B."/>
            <person name="Vinar T."/>
            <person name="Xu M."/>
            <person name="Wang M.-X."/>
            <person name="Zhang S.-G."/>
            <person name="Huang M.-R."/>
            <person name="Wu R."/>
            <person name="Zhou Y."/>
        </authorList>
    </citation>
    <scope>NUCLEOTIDE SEQUENCE [LARGE SCALE GENOMIC DNA]</scope>
    <source>
        <strain evidence="5 6">MB_m1</strain>
    </source>
</reference>
<comment type="similarity">
    <text evidence="1">Belongs to the methyltransferase superfamily.</text>
</comment>
<evidence type="ECO:0000256" key="3">
    <source>
        <dbReference type="ARBA" id="ARBA00022679"/>
    </source>
</evidence>
<dbReference type="KEGG" id="mbe:MBM_08370"/>
<dbReference type="GO" id="GO:0008757">
    <property type="term" value="F:S-adenosylmethionine-dependent methyltransferase activity"/>
    <property type="evidence" value="ECO:0007669"/>
    <property type="project" value="InterPro"/>
</dbReference>
<dbReference type="SUPFAM" id="SSF53335">
    <property type="entry name" value="S-adenosyl-L-methionine-dependent methyltransferases"/>
    <property type="match status" value="1"/>
</dbReference>
<evidence type="ECO:0000256" key="1">
    <source>
        <dbReference type="ARBA" id="ARBA00008361"/>
    </source>
</evidence>
<name>K1WMW8_MARBU</name>
<keyword evidence="6" id="KW-1185">Reference proteome</keyword>
<evidence type="ECO:0000313" key="6">
    <source>
        <dbReference type="Proteomes" id="UP000006753"/>
    </source>
</evidence>
<dbReference type="Pfam" id="PF08241">
    <property type="entry name" value="Methyltransf_11"/>
    <property type="match status" value="1"/>
</dbReference>
<evidence type="ECO:0000256" key="2">
    <source>
        <dbReference type="ARBA" id="ARBA00022603"/>
    </source>
</evidence>
<dbReference type="InterPro" id="IPR051052">
    <property type="entry name" value="Diverse_substrate_MTase"/>
</dbReference>
<dbReference type="PANTHER" id="PTHR44942">
    <property type="entry name" value="METHYLTRANSF_11 DOMAIN-CONTAINING PROTEIN"/>
    <property type="match status" value="1"/>
</dbReference>
<dbReference type="OMA" id="WVQDQPA"/>
<dbReference type="InParanoid" id="K1WMW8"/>
<dbReference type="HOGENOM" id="CLU_037990_2_7_1"/>
<keyword evidence="2 5" id="KW-0489">Methyltransferase</keyword>
<dbReference type="GO" id="GO:0032259">
    <property type="term" value="P:methylation"/>
    <property type="evidence" value="ECO:0007669"/>
    <property type="project" value="UniProtKB-KW"/>
</dbReference>
<sequence>MAVVDTPELARGYTAVSNTQFDAGLFLLQRLKVVPGHHVLDVGCGPGNISAHIAAIVGEDGTVVGIDPSRERIGLALELVKAAPNLSFHVGRAEDLSRFPSASFDVVFVNSTFHWVRDQPAALAEFARVLKAGGRVGISGGSGDFVAAHERIKEDVLAREPYRNYPDVGGPRFVKRAHLEGLLQIAGFSERDIVINTIIKSAKDGDAMIEWLDTSSSGATYGGIPVDLRPKAREEMKQEWAKITTEEGIQMPMELLFTSYAPPLPWEPLRQIRWLYGFVVGVDGKQRADN</sequence>
<dbReference type="eggNOG" id="KOG1269">
    <property type="taxonomic scope" value="Eukaryota"/>
</dbReference>
<organism evidence="5 6">
    <name type="scientific">Marssonina brunnea f. sp. multigermtubi (strain MB_m1)</name>
    <name type="common">Marssonina leaf spot fungus</name>
    <dbReference type="NCBI Taxonomy" id="1072389"/>
    <lineage>
        <taxon>Eukaryota</taxon>
        <taxon>Fungi</taxon>
        <taxon>Dikarya</taxon>
        <taxon>Ascomycota</taxon>
        <taxon>Pezizomycotina</taxon>
        <taxon>Leotiomycetes</taxon>
        <taxon>Helotiales</taxon>
        <taxon>Drepanopezizaceae</taxon>
        <taxon>Drepanopeziza</taxon>
    </lineage>
</organism>
<dbReference type="Gene3D" id="3.40.50.150">
    <property type="entry name" value="Vaccinia Virus protein VP39"/>
    <property type="match status" value="1"/>
</dbReference>
<dbReference type="OrthoDB" id="66144at2759"/>
<keyword evidence="3 5" id="KW-0808">Transferase</keyword>
<proteinExistence type="inferred from homology"/>
<dbReference type="InterPro" id="IPR029063">
    <property type="entry name" value="SAM-dependent_MTases_sf"/>
</dbReference>
<gene>
    <name evidence="5" type="ORF">MBM_08370</name>
</gene>
<feature type="domain" description="Methyltransferase type 11" evidence="4">
    <location>
        <begin position="40"/>
        <end position="136"/>
    </location>
</feature>
<dbReference type="CDD" id="cd02440">
    <property type="entry name" value="AdoMet_MTases"/>
    <property type="match status" value="1"/>
</dbReference>
<dbReference type="InterPro" id="IPR013216">
    <property type="entry name" value="Methyltransf_11"/>
</dbReference>
<dbReference type="AlphaFoldDB" id="K1WMW8"/>